<dbReference type="PANTHER" id="PTHR13387:SF9">
    <property type="entry name" value="PROTEIN HGH1 HOMOLOG"/>
    <property type="match status" value="1"/>
</dbReference>
<sequence>MSESAASELAQFLSIRTRPDVLQAAVSYLVQISAKDEGVQLFTTEDFKVGRALCQLFVELGGNRSAIFTVLTNIVAGSAEVANFVVNQSELVRRCAEVCDKVDGKECLLAAKLLANLSTHFPGKVYEKLNDIWPRFVENAVDLLLKSDSHEAIDYLGYVLVNFSHISKVRKEICSAYMKKFLPLISQKDKPRRRMIAIDIIRNLSFDDENHTALLDADEDFLTAVLSPLADSNDDLEDDEISKLPIRLQYYDGDRETDAGIRQKLIETLYQLCATKASREVLRSKGVYYILRELDKATAEPTDPSAPPPKMKLTDQEHTLHALIGMLIRYEADLDIDPNLESIRSLGEPRITEITEGEE</sequence>
<reference evidence="5 6" key="1">
    <citation type="journal article" date="2015" name="Genome Biol.">
        <title>Comparative genomics of Steinernema reveals deeply conserved gene regulatory networks.</title>
        <authorList>
            <person name="Dillman A.R."/>
            <person name="Macchietto M."/>
            <person name="Porter C.F."/>
            <person name="Rogers A."/>
            <person name="Williams B."/>
            <person name="Antoshechkin I."/>
            <person name="Lee M.M."/>
            <person name="Goodwin Z."/>
            <person name="Lu X."/>
            <person name="Lewis E.E."/>
            <person name="Goodrich-Blair H."/>
            <person name="Stock S.P."/>
            <person name="Adams B.J."/>
            <person name="Sternberg P.W."/>
            <person name="Mortazavi A."/>
        </authorList>
    </citation>
    <scope>NUCLEOTIDE SEQUENCE [LARGE SCALE GENOMIC DNA]</scope>
    <source>
        <strain evidence="5 6">ALL</strain>
    </source>
</reference>
<dbReference type="InterPro" id="IPR016024">
    <property type="entry name" value="ARM-type_fold"/>
</dbReference>
<dbReference type="InterPro" id="IPR039717">
    <property type="entry name" value="Hgh1"/>
</dbReference>
<organism evidence="5 6">
    <name type="scientific">Steinernema carpocapsae</name>
    <name type="common">Entomopathogenic nematode</name>
    <dbReference type="NCBI Taxonomy" id="34508"/>
    <lineage>
        <taxon>Eukaryota</taxon>
        <taxon>Metazoa</taxon>
        <taxon>Ecdysozoa</taxon>
        <taxon>Nematoda</taxon>
        <taxon>Chromadorea</taxon>
        <taxon>Rhabditida</taxon>
        <taxon>Tylenchina</taxon>
        <taxon>Panagrolaimomorpha</taxon>
        <taxon>Strongyloidoidea</taxon>
        <taxon>Steinernematidae</taxon>
        <taxon>Steinernema</taxon>
    </lineage>
</organism>
<dbReference type="EMBL" id="AZBU02000008">
    <property type="protein sequence ID" value="TKR67382.1"/>
    <property type="molecule type" value="Genomic_DNA"/>
</dbReference>
<name>A0A4U5ME71_STECR</name>
<dbReference type="PANTHER" id="PTHR13387">
    <property type="entry name" value="PROTEIN HGH1 HOMOLOG"/>
    <property type="match status" value="1"/>
</dbReference>
<comment type="caution">
    <text evidence="5">The sequence shown here is derived from an EMBL/GenBank/DDBJ whole genome shotgun (WGS) entry which is preliminary data.</text>
</comment>
<accession>A0A4U5ME71</accession>
<protein>
    <recommendedName>
        <fullName evidence="2">Protein HGH1 homolog</fullName>
    </recommendedName>
</protein>
<dbReference type="Pfam" id="PF04063">
    <property type="entry name" value="DUF383"/>
    <property type="match status" value="1"/>
</dbReference>
<proteinExistence type="inferred from homology"/>
<evidence type="ECO:0000259" key="4">
    <source>
        <dbReference type="Pfam" id="PF04064"/>
    </source>
</evidence>
<dbReference type="InterPro" id="IPR007206">
    <property type="entry name" value="Protein_HGH1_C"/>
</dbReference>
<dbReference type="OrthoDB" id="338814at2759"/>
<dbReference type="InterPro" id="IPR011989">
    <property type="entry name" value="ARM-like"/>
</dbReference>
<evidence type="ECO:0000256" key="1">
    <source>
        <dbReference type="ARBA" id="ARBA00006712"/>
    </source>
</evidence>
<dbReference type="Gene3D" id="1.25.10.10">
    <property type="entry name" value="Leucine-rich Repeat Variant"/>
    <property type="match status" value="1"/>
</dbReference>
<evidence type="ECO:0000259" key="3">
    <source>
        <dbReference type="Pfam" id="PF04063"/>
    </source>
</evidence>
<dbReference type="AlphaFoldDB" id="A0A4U5ME71"/>
<evidence type="ECO:0000256" key="2">
    <source>
        <dbReference type="ARBA" id="ARBA00014076"/>
    </source>
</evidence>
<evidence type="ECO:0000313" key="6">
    <source>
        <dbReference type="Proteomes" id="UP000298663"/>
    </source>
</evidence>
<feature type="domain" description="Protein HGH1 N-terminal" evidence="3">
    <location>
        <begin position="109"/>
        <end position="262"/>
    </location>
</feature>
<feature type="domain" description="Protein HGH1 C-terminal" evidence="4">
    <location>
        <begin position="268"/>
        <end position="333"/>
    </location>
</feature>
<reference evidence="5 6" key="2">
    <citation type="journal article" date="2019" name="G3 (Bethesda)">
        <title>Hybrid Assembly of the Genome of the Entomopathogenic Nematode Steinernema carpocapsae Identifies the X-Chromosome.</title>
        <authorList>
            <person name="Serra L."/>
            <person name="Macchietto M."/>
            <person name="Macias-Munoz A."/>
            <person name="McGill C.J."/>
            <person name="Rodriguez I.M."/>
            <person name="Rodriguez B."/>
            <person name="Murad R."/>
            <person name="Mortazavi A."/>
        </authorList>
    </citation>
    <scope>NUCLEOTIDE SEQUENCE [LARGE SCALE GENOMIC DNA]</scope>
    <source>
        <strain evidence="5 6">ALL</strain>
    </source>
</reference>
<dbReference type="STRING" id="34508.A0A4U5ME71"/>
<comment type="similarity">
    <text evidence="1">Belongs to the HGH1 family.</text>
</comment>
<dbReference type="InterPro" id="IPR007205">
    <property type="entry name" value="Protein_HGH1_N"/>
</dbReference>
<dbReference type="Proteomes" id="UP000298663">
    <property type="component" value="Unassembled WGS sequence"/>
</dbReference>
<evidence type="ECO:0000313" key="5">
    <source>
        <dbReference type="EMBL" id="TKR67382.1"/>
    </source>
</evidence>
<dbReference type="SUPFAM" id="SSF48371">
    <property type="entry name" value="ARM repeat"/>
    <property type="match status" value="1"/>
</dbReference>
<keyword evidence="6" id="KW-1185">Reference proteome</keyword>
<dbReference type="Pfam" id="PF04064">
    <property type="entry name" value="DUF384"/>
    <property type="match status" value="1"/>
</dbReference>
<gene>
    <name evidence="5" type="ORF">L596_023543</name>
</gene>